<keyword evidence="1 3" id="KW-0238">DNA-binding</keyword>
<dbReference type="EMBL" id="LT629772">
    <property type="protein sequence ID" value="SDT37232.1"/>
    <property type="molecule type" value="Genomic_DNA"/>
</dbReference>
<protein>
    <submittedName>
        <fullName evidence="3">DNA-binding transcriptional regulator, MerR family</fullName>
    </submittedName>
</protein>
<dbReference type="InterPro" id="IPR009061">
    <property type="entry name" value="DNA-bd_dom_put_sf"/>
</dbReference>
<dbReference type="SUPFAM" id="SSF46955">
    <property type="entry name" value="Putative DNA-binding domain"/>
    <property type="match status" value="1"/>
</dbReference>
<evidence type="ECO:0000313" key="4">
    <source>
        <dbReference type="Proteomes" id="UP000199103"/>
    </source>
</evidence>
<dbReference type="PROSITE" id="PS50937">
    <property type="entry name" value="HTH_MERR_2"/>
    <property type="match status" value="1"/>
</dbReference>
<dbReference type="GO" id="GO:0003700">
    <property type="term" value="F:DNA-binding transcription factor activity"/>
    <property type="evidence" value="ECO:0007669"/>
    <property type="project" value="InterPro"/>
</dbReference>
<dbReference type="CDD" id="cd00592">
    <property type="entry name" value="HTH_MerR-like"/>
    <property type="match status" value="1"/>
</dbReference>
<reference evidence="3 4" key="1">
    <citation type="submission" date="2016-10" db="EMBL/GenBank/DDBJ databases">
        <authorList>
            <person name="de Groot N.N."/>
        </authorList>
    </citation>
    <scope>NUCLEOTIDE SEQUENCE [LARGE SCALE GENOMIC DNA]</scope>
    <source>
        <strain evidence="3 4">DSM 21800</strain>
    </source>
</reference>
<dbReference type="Proteomes" id="UP000199103">
    <property type="component" value="Chromosome I"/>
</dbReference>
<organism evidence="3 4">
    <name type="scientific">Microlunatus soli</name>
    <dbReference type="NCBI Taxonomy" id="630515"/>
    <lineage>
        <taxon>Bacteria</taxon>
        <taxon>Bacillati</taxon>
        <taxon>Actinomycetota</taxon>
        <taxon>Actinomycetes</taxon>
        <taxon>Propionibacteriales</taxon>
        <taxon>Propionibacteriaceae</taxon>
        <taxon>Microlunatus</taxon>
    </lineage>
</organism>
<dbReference type="PANTHER" id="PTHR30204:SF93">
    <property type="entry name" value="HTH MERR-TYPE DOMAIN-CONTAINING PROTEIN"/>
    <property type="match status" value="1"/>
</dbReference>
<dbReference type="Gene3D" id="1.10.1660.10">
    <property type="match status" value="1"/>
</dbReference>
<dbReference type="InterPro" id="IPR000551">
    <property type="entry name" value="MerR-type_HTH_dom"/>
</dbReference>
<dbReference type="STRING" id="630515.SAMN04489812_5456"/>
<dbReference type="SMART" id="SM00422">
    <property type="entry name" value="HTH_MERR"/>
    <property type="match status" value="1"/>
</dbReference>
<accession>A0A1H1ZV23</accession>
<dbReference type="InterPro" id="IPR047057">
    <property type="entry name" value="MerR_fam"/>
</dbReference>
<dbReference type="OrthoDB" id="5242095at2"/>
<feature type="domain" description="HTH merR-type" evidence="2">
    <location>
        <begin position="2"/>
        <end position="71"/>
    </location>
</feature>
<evidence type="ECO:0000313" key="3">
    <source>
        <dbReference type="EMBL" id="SDT37232.1"/>
    </source>
</evidence>
<dbReference type="Pfam" id="PF13411">
    <property type="entry name" value="MerR_1"/>
    <property type="match status" value="1"/>
</dbReference>
<dbReference type="RefSeq" id="WP_091529565.1">
    <property type="nucleotide sequence ID" value="NZ_LT629772.1"/>
</dbReference>
<dbReference type="AlphaFoldDB" id="A0A1H1ZV23"/>
<gene>
    <name evidence="3" type="ORF">SAMN04489812_5456</name>
</gene>
<keyword evidence="4" id="KW-1185">Reference proteome</keyword>
<name>A0A1H1ZV23_9ACTN</name>
<evidence type="ECO:0000256" key="1">
    <source>
        <dbReference type="ARBA" id="ARBA00023125"/>
    </source>
</evidence>
<evidence type="ECO:0000259" key="2">
    <source>
        <dbReference type="PROSITE" id="PS50937"/>
    </source>
</evidence>
<sequence length="240" mass="27101">MAWSTRDVAELAGTTIKTVRHYHKIGLLNEPDRNRKGYKQYRVGHLLRLLRIRRLSALGVPLSQIAELQDDEHPEESLRRLDDELAAHIDRLQHARSELRAMLRDRLPTDLPAELGSVVGELGPADRALLAVYSRILDQEGIAAYQRMLIDYGGHPTSIEFNELSADADEKTRADLARRSVPAVLQMYREHPDVVMALQRTSGGPAHAAETVRYAMIDVYNRAQLDVLERVRGELSRVAT</sequence>
<dbReference type="PANTHER" id="PTHR30204">
    <property type="entry name" value="REDOX-CYCLING DRUG-SENSING TRANSCRIPTIONAL ACTIVATOR SOXR"/>
    <property type="match status" value="1"/>
</dbReference>
<proteinExistence type="predicted"/>
<dbReference type="GO" id="GO:0003677">
    <property type="term" value="F:DNA binding"/>
    <property type="evidence" value="ECO:0007669"/>
    <property type="project" value="UniProtKB-KW"/>
</dbReference>